<name>A0ABP6NX57_9ACTN</name>
<gene>
    <name evidence="2" type="ORF">GCM10010531_08060</name>
</gene>
<dbReference type="EMBL" id="BAAAVV010000002">
    <property type="protein sequence ID" value="GAA3159071.1"/>
    <property type="molecule type" value="Genomic_DNA"/>
</dbReference>
<feature type="compositionally biased region" description="Basic and acidic residues" evidence="1">
    <location>
        <begin position="195"/>
        <end position="254"/>
    </location>
</feature>
<evidence type="ECO:0000313" key="2">
    <source>
        <dbReference type="EMBL" id="GAA3159071.1"/>
    </source>
</evidence>
<accession>A0ABP6NX57</accession>
<dbReference type="RefSeq" id="WP_344687273.1">
    <property type="nucleotide sequence ID" value="NZ_BAAAVV010000002.1"/>
</dbReference>
<sequence>MELDEVADELYAVPPDEFMALRTARQEDARAAGDRALVKAIGGLPKPSTAAWVCNLLVREKRPEVEGLIELGQLLREAQEKLSGEEMRALNAQRTKLISALTRQAVGLARDHGHRVSTSIADQVEDTLRAALADPEAGAALLSGRLTSGMSYSGLGTATARPDLRLVPTPKPEKRPEPTAAPRKPAGRTEATESAAERRERERAERRKAAEEKRRRELDDAQRVAEEARAAVEEAKAAAEEQHRDAEEQEARHAELRARVDELADQLADAERAEAEAAVVLKRAQRRTAAADREVADADEALDRALARVQALADAED</sequence>
<evidence type="ECO:0000256" key="1">
    <source>
        <dbReference type="SAM" id="MobiDB-lite"/>
    </source>
</evidence>
<keyword evidence="3" id="KW-1185">Reference proteome</keyword>
<proteinExistence type="predicted"/>
<feature type="compositionally biased region" description="Low complexity" evidence="1">
    <location>
        <begin position="178"/>
        <end position="194"/>
    </location>
</feature>
<protein>
    <recommendedName>
        <fullName evidence="4">Transposase</fullName>
    </recommendedName>
</protein>
<comment type="caution">
    <text evidence="2">The sequence shown here is derived from an EMBL/GenBank/DDBJ whole genome shotgun (WGS) entry which is preliminary data.</text>
</comment>
<evidence type="ECO:0008006" key="4">
    <source>
        <dbReference type="Google" id="ProtNLM"/>
    </source>
</evidence>
<dbReference type="Proteomes" id="UP001499924">
    <property type="component" value="Unassembled WGS sequence"/>
</dbReference>
<evidence type="ECO:0000313" key="3">
    <source>
        <dbReference type="Proteomes" id="UP001499924"/>
    </source>
</evidence>
<reference evidence="3" key="1">
    <citation type="journal article" date="2019" name="Int. J. Syst. Evol. Microbiol.">
        <title>The Global Catalogue of Microorganisms (GCM) 10K type strain sequencing project: providing services to taxonomists for standard genome sequencing and annotation.</title>
        <authorList>
            <consortium name="The Broad Institute Genomics Platform"/>
            <consortium name="The Broad Institute Genome Sequencing Center for Infectious Disease"/>
            <person name="Wu L."/>
            <person name="Ma J."/>
        </authorList>
    </citation>
    <scope>NUCLEOTIDE SEQUENCE [LARGE SCALE GENOMIC DNA]</scope>
    <source>
        <strain evidence="3">JCM 15614</strain>
    </source>
</reference>
<organism evidence="2 3">
    <name type="scientific">Blastococcus jejuensis</name>
    <dbReference type="NCBI Taxonomy" id="351224"/>
    <lineage>
        <taxon>Bacteria</taxon>
        <taxon>Bacillati</taxon>
        <taxon>Actinomycetota</taxon>
        <taxon>Actinomycetes</taxon>
        <taxon>Geodermatophilales</taxon>
        <taxon>Geodermatophilaceae</taxon>
        <taxon>Blastococcus</taxon>
    </lineage>
</organism>
<feature type="region of interest" description="Disordered" evidence="1">
    <location>
        <begin position="153"/>
        <end position="254"/>
    </location>
</feature>